<evidence type="ECO:0000313" key="5">
    <source>
        <dbReference type="EMBL" id="TWI84043.1"/>
    </source>
</evidence>
<dbReference type="InterPro" id="IPR036901">
    <property type="entry name" value="Asp/Orn_carbamoylTrfase_sf"/>
</dbReference>
<dbReference type="InterPro" id="IPR006131">
    <property type="entry name" value="Asp_carbamoyltransf_Asp/Orn-bd"/>
</dbReference>
<name>A0A562SSD5_CHIJA</name>
<protein>
    <submittedName>
        <fullName evidence="5">Aspartate carbamoyltransferase catalytic subunit</fullName>
    </submittedName>
</protein>
<dbReference type="PRINTS" id="PR00101">
    <property type="entry name" value="ATCASE"/>
</dbReference>
<evidence type="ECO:0000259" key="3">
    <source>
        <dbReference type="Pfam" id="PF00185"/>
    </source>
</evidence>
<evidence type="ECO:0000256" key="2">
    <source>
        <dbReference type="RuleBase" id="RU003634"/>
    </source>
</evidence>
<comment type="caution">
    <text evidence="5">The sequence shown here is derived from an EMBL/GenBank/DDBJ whole genome shotgun (WGS) entry which is preliminary data.</text>
</comment>
<evidence type="ECO:0000313" key="6">
    <source>
        <dbReference type="Proteomes" id="UP000316778"/>
    </source>
</evidence>
<evidence type="ECO:0000259" key="4">
    <source>
        <dbReference type="Pfam" id="PF02729"/>
    </source>
</evidence>
<dbReference type="PRINTS" id="PR00100">
    <property type="entry name" value="AOTCASE"/>
</dbReference>
<dbReference type="GO" id="GO:0006520">
    <property type="term" value="P:amino acid metabolic process"/>
    <property type="evidence" value="ECO:0007669"/>
    <property type="project" value="InterPro"/>
</dbReference>
<reference evidence="5 6" key="1">
    <citation type="journal article" date="2013" name="Stand. Genomic Sci.">
        <title>Genomic Encyclopedia of Type Strains, Phase I: The one thousand microbial genomes (KMG-I) project.</title>
        <authorList>
            <person name="Kyrpides N.C."/>
            <person name="Woyke T."/>
            <person name="Eisen J.A."/>
            <person name="Garrity G."/>
            <person name="Lilburn T.G."/>
            <person name="Beck B.J."/>
            <person name="Whitman W.B."/>
            <person name="Hugenholtz P."/>
            <person name="Klenk H.P."/>
        </authorList>
    </citation>
    <scope>NUCLEOTIDE SEQUENCE [LARGE SCALE GENOMIC DNA]</scope>
    <source>
        <strain evidence="5 6">DSM 13484</strain>
    </source>
</reference>
<dbReference type="UniPathway" id="UPA00070">
    <property type="reaction ID" value="UER00116"/>
</dbReference>
<organism evidence="5 6">
    <name type="scientific">Chitinophaga japonensis</name>
    <name type="common">Flexibacter japonensis</name>
    <dbReference type="NCBI Taxonomy" id="104662"/>
    <lineage>
        <taxon>Bacteria</taxon>
        <taxon>Pseudomonadati</taxon>
        <taxon>Bacteroidota</taxon>
        <taxon>Chitinophagia</taxon>
        <taxon>Chitinophagales</taxon>
        <taxon>Chitinophagaceae</taxon>
        <taxon>Chitinophaga</taxon>
    </lineage>
</organism>
<dbReference type="SUPFAM" id="SSF53671">
    <property type="entry name" value="Aspartate/ornithine carbamoyltransferase"/>
    <property type="match status" value="1"/>
</dbReference>
<dbReference type="Pfam" id="PF00185">
    <property type="entry name" value="OTCace"/>
    <property type="match status" value="1"/>
</dbReference>
<dbReference type="OrthoDB" id="9774690at2"/>
<dbReference type="InterPro" id="IPR006132">
    <property type="entry name" value="Asp/Orn_carbamoyltranf_P-bd"/>
</dbReference>
<feature type="domain" description="Aspartate/ornithine carbamoyltransferase Asp/Orn-binding" evidence="3">
    <location>
        <begin position="203"/>
        <end position="347"/>
    </location>
</feature>
<dbReference type="RefSeq" id="WP_145717570.1">
    <property type="nucleotide sequence ID" value="NZ_BAAAFY010000002.1"/>
</dbReference>
<dbReference type="GO" id="GO:0005829">
    <property type="term" value="C:cytosol"/>
    <property type="evidence" value="ECO:0007669"/>
    <property type="project" value="TreeGrafter"/>
</dbReference>
<dbReference type="AlphaFoldDB" id="A0A562SSD5"/>
<evidence type="ECO:0000256" key="1">
    <source>
        <dbReference type="ARBA" id="ARBA00022679"/>
    </source>
</evidence>
<keyword evidence="1 2" id="KW-0808">Transferase</keyword>
<dbReference type="Gene3D" id="3.40.50.1370">
    <property type="entry name" value="Aspartate/ornithine carbamoyltransferase"/>
    <property type="match status" value="2"/>
</dbReference>
<dbReference type="Pfam" id="PF02729">
    <property type="entry name" value="OTCace_N"/>
    <property type="match status" value="1"/>
</dbReference>
<proteinExistence type="inferred from homology"/>
<dbReference type="GO" id="GO:0016597">
    <property type="term" value="F:amino acid binding"/>
    <property type="evidence" value="ECO:0007669"/>
    <property type="project" value="InterPro"/>
</dbReference>
<dbReference type="EMBL" id="VLLG01000005">
    <property type="protein sequence ID" value="TWI84043.1"/>
    <property type="molecule type" value="Genomic_DNA"/>
</dbReference>
<feature type="domain" description="Aspartate/ornithine carbamoyltransferase carbamoyl-P binding" evidence="4">
    <location>
        <begin position="48"/>
        <end position="185"/>
    </location>
</feature>
<dbReference type="PROSITE" id="PS00097">
    <property type="entry name" value="CARBAMOYLTRANSFERASE"/>
    <property type="match status" value="1"/>
</dbReference>
<keyword evidence="6" id="KW-1185">Reference proteome</keyword>
<accession>A0A562SSD5</accession>
<dbReference type="GO" id="GO:0044205">
    <property type="term" value="P:'de novo' UMP biosynthetic process"/>
    <property type="evidence" value="ECO:0007669"/>
    <property type="project" value="UniProtKB-UniPathway"/>
</dbReference>
<gene>
    <name evidence="5" type="ORF">LX66_4405</name>
</gene>
<dbReference type="Proteomes" id="UP000316778">
    <property type="component" value="Unassembled WGS sequence"/>
</dbReference>
<dbReference type="GO" id="GO:0016743">
    <property type="term" value="F:carboxyl- or carbamoyltransferase activity"/>
    <property type="evidence" value="ECO:0007669"/>
    <property type="project" value="InterPro"/>
</dbReference>
<sequence length="365" mass="40726">MVTRTINSDVAVQEADPHIPHGLHPDPKKLLKQDPINMHILKRLTGQSVVSVKQFDKQLVCELCKFAALLEATEIGKSHPLDGKIVITAFFEASTRTRLSFESAVLRLDGKIISIPEGHSTGVAKGESLSDIGEMFNAYGDAVVMRHTETSAIEEIMRNLRIPLINAGNGSGEHPTQALADWFAILKWKPQLKETLKRESDKIHLGILGTPGSMRAVNSFLQMSLLFRENIKRISIVSELADPLGEELTEQLEASGLDFQITNNINEVVSDLDVIYMNSIAFLGDSYKSLDSRFKLNQQTELKDNAVVLHPLARLDELDPTLDGTHHNLYFTQAHGAVFIRQALFISLLNRFDRLPQEQIPVLHQ</sequence>
<dbReference type="PANTHER" id="PTHR45753:SF6">
    <property type="entry name" value="ASPARTATE CARBAMOYLTRANSFERASE"/>
    <property type="match status" value="1"/>
</dbReference>
<comment type="similarity">
    <text evidence="2">Belongs to the aspartate/ornithine carbamoyltransferase superfamily.</text>
</comment>
<dbReference type="PANTHER" id="PTHR45753">
    <property type="entry name" value="ORNITHINE CARBAMOYLTRANSFERASE, MITOCHONDRIAL"/>
    <property type="match status" value="1"/>
</dbReference>
<dbReference type="InterPro" id="IPR006130">
    <property type="entry name" value="Asp/Orn_carbamoylTrfase"/>
</dbReference>